<feature type="region of interest" description="Disordered" evidence="7">
    <location>
        <begin position="1"/>
        <end position="23"/>
    </location>
</feature>
<organism evidence="9 10">
    <name type="scientific">Sphaerisporangium corydalis</name>
    <dbReference type="NCBI Taxonomy" id="1441875"/>
    <lineage>
        <taxon>Bacteria</taxon>
        <taxon>Bacillati</taxon>
        <taxon>Actinomycetota</taxon>
        <taxon>Actinomycetes</taxon>
        <taxon>Streptosporangiales</taxon>
        <taxon>Streptosporangiaceae</taxon>
        <taxon>Sphaerisporangium</taxon>
    </lineage>
</organism>
<proteinExistence type="inferred from homology"/>
<dbReference type="PANTHER" id="PTHR34184:SF4">
    <property type="entry name" value="UPF0718 PROTEIN YCGR"/>
    <property type="match status" value="1"/>
</dbReference>
<feature type="transmembrane region" description="Helical" evidence="8">
    <location>
        <begin position="197"/>
        <end position="217"/>
    </location>
</feature>
<evidence type="ECO:0000256" key="4">
    <source>
        <dbReference type="ARBA" id="ARBA00022692"/>
    </source>
</evidence>
<dbReference type="InterPro" id="IPR052923">
    <property type="entry name" value="UPF0718"/>
</dbReference>
<gene>
    <name evidence="9" type="ORF">ACFO8L_17220</name>
</gene>
<dbReference type="RefSeq" id="WP_262840616.1">
    <property type="nucleotide sequence ID" value="NZ_JANZYP010000002.1"/>
</dbReference>
<keyword evidence="3" id="KW-1003">Cell membrane</keyword>
<protein>
    <submittedName>
        <fullName evidence="9">Permease</fullName>
    </submittedName>
</protein>
<comment type="subcellular location">
    <subcellularLocation>
        <location evidence="1">Cell membrane</location>
        <topology evidence="1">Multi-pass membrane protein</topology>
    </subcellularLocation>
</comment>
<feature type="transmembrane region" description="Helical" evidence="8">
    <location>
        <begin position="294"/>
        <end position="313"/>
    </location>
</feature>
<dbReference type="InterPro" id="IPR005524">
    <property type="entry name" value="DUF318"/>
</dbReference>
<keyword evidence="4 8" id="KW-0812">Transmembrane</keyword>
<dbReference type="PANTHER" id="PTHR34184">
    <property type="entry name" value="UPF0718 PROTEIN YCGR"/>
    <property type="match status" value="1"/>
</dbReference>
<name>A0ABV9EE70_9ACTN</name>
<evidence type="ECO:0000256" key="3">
    <source>
        <dbReference type="ARBA" id="ARBA00022475"/>
    </source>
</evidence>
<evidence type="ECO:0000313" key="9">
    <source>
        <dbReference type="EMBL" id="MFC4587837.1"/>
    </source>
</evidence>
<evidence type="ECO:0000256" key="7">
    <source>
        <dbReference type="SAM" id="MobiDB-lite"/>
    </source>
</evidence>
<feature type="transmembrane region" description="Helical" evidence="8">
    <location>
        <begin position="144"/>
        <end position="163"/>
    </location>
</feature>
<dbReference type="Proteomes" id="UP001595891">
    <property type="component" value="Unassembled WGS sequence"/>
</dbReference>
<evidence type="ECO:0000256" key="6">
    <source>
        <dbReference type="ARBA" id="ARBA00023136"/>
    </source>
</evidence>
<feature type="transmembrane region" description="Helical" evidence="8">
    <location>
        <begin position="229"/>
        <end position="246"/>
    </location>
</feature>
<feature type="transmembrane region" description="Helical" evidence="8">
    <location>
        <begin position="116"/>
        <end position="138"/>
    </location>
</feature>
<keyword evidence="5 8" id="KW-1133">Transmembrane helix</keyword>
<accession>A0ABV9EE70</accession>
<evidence type="ECO:0000256" key="8">
    <source>
        <dbReference type="SAM" id="Phobius"/>
    </source>
</evidence>
<evidence type="ECO:0000256" key="5">
    <source>
        <dbReference type="ARBA" id="ARBA00022989"/>
    </source>
</evidence>
<comment type="similarity">
    <text evidence="2">Belongs to the UPF0718 family.</text>
</comment>
<feature type="transmembrane region" description="Helical" evidence="8">
    <location>
        <begin position="31"/>
        <end position="50"/>
    </location>
</feature>
<reference evidence="10" key="1">
    <citation type="journal article" date="2019" name="Int. J. Syst. Evol. Microbiol.">
        <title>The Global Catalogue of Microorganisms (GCM) 10K type strain sequencing project: providing services to taxonomists for standard genome sequencing and annotation.</title>
        <authorList>
            <consortium name="The Broad Institute Genomics Platform"/>
            <consortium name="The Broad Institute Genome Sequencing Center for Infectious Disease"/>
            <person name="Wu L."/>
            <person name="Ma J."/>
        </authorList>
    </citation>
    <scope>NUCLEOTIDE SEQUENCE [LARGE SCALE GENOMIC DNA]</scope>
    <source>
        <strain evidence="10">CCUG 49560</strain>
    </source>
</reference>
<dbReference type="Pfam" id="PF03773">
    <property type="entry name" value="ArsP_1"/>
    <property type="match status" value="1"/>
</dbReference>
<sequence>MSDRTTLDWSPEPESSAPPPTWGRRAPEAQVLLWVFAALAGFLLLGNVLLSPHLTAPALRTWSTIFVSICVQAVPFLVCGVALSSAITAFVPPSFWAKVPRRPYAAPVPGTAVRRALAFLPASPAVNPVVLVATAVAFPGHPDLVLARFAASLVVSVLAGWIWQATGRPGPARVPARAAEEGESRWAAFLSEMRYDLLRAGGFLVIGGLVAATLNVVVPRSWLASVSGIPWLPVLVLAVLAVVLSLRPETDAFVAASLTGFSPTARLVFLVAGPMVDLTALRAGAPARAYAVRFVPPVLTAAVLVSVLAGRVLL</sequence>
<feature type="transmembrane region" description="Helical" evidence="8">
    <location>
        <begin position="62"/>
        <end position="95"/>
    </location>
</feature>
<keyword evidence="6 8" id="KW-0472">Membrane</keyword>
<evidence type="ECO:0000256" key="1">
    <source>
        <dbReference type="ARBA" id="ARBA00004651"/>
    </source>
</evidence>
<comment type="caution">
    <text evidence="9">The sequence shown here is derived from an EMBL/GenBank/DDBJ whole genome shotgun (WGS) entry which is preliminary data.</text>
</comment>
<evidence type="ECO:0000256" key="2">
    <source>
        <dbReference type="ARBA" id="ARBA00006386"/>
    </source>
</evidence>
<feature type="transmembrane region" description="Helical" evidence="8">
    <location>
        <begin position="253"/>
        <end position="274"/>
    </location>
</feature>
<keyword evidence="10" id="KW-1185">Reference proteome</keyword>
<evidence type="ECO:0000313" key="10">
    <source>
        <dbReference type="Proteomes" id="UP001595891"/>
    </source>
</evidence>
<dbReference type="EMBL" id="JBHSFN010000010">
    <property type="protein sequence ID" value="MFC4587837.1"/>
    <property type="molecule type" value="Genomic_DNA"/>
</dbReference>